<protein>
    <recommendedName>
        <fullName evidence="6">Peptidase S8/S53 domain-containing protein</fullName>
    </recommendedName>
</protein>
<keyword evidence="3" id="KW-0378">Hydrolase</keyword>
<evidence type="ECO:0000313" key="8">
    <source>
        <dbReference type="Proteomes" id="UP000311605"/>
    </source>
</evidence>
<dbReference type="GO" id="GO:0004252">
    <property type="term" value="F:serine-type endopeptidase activity"/>
    <property type="evidence" value="ECO:0007669"/>
    <property type="project" value="InterPro"/>
</dbReference>
<evidence type="ECO:0000256" key="4">
    <source>
        <dbReference type="ARBA" id="ARBA00022825"/>
    </source>
</evidence>
<comment type="caution">
    <text evidence="7">The sequence shown here is derived from an EMBL/GenBank/DDBJ whole genome shotgun (WGS) entry which is preliminary data.</text>
</comment>
<organism evidence="7 8">
    <name type="scientific">Aliirhizobium smilacinae</name>
    <dbReference type="NCBI Taxonomy" id="1395944"/>
    <lineage>
        <taxon>Bacteria</taxon>
        <taxon>Pseudomonadati</taxon>
        <taxon>Pseudomonadota</taxon>
        <taxon>Alphaproteobacteria</taxon>
        <taxon>Hyphomicrobiales</taxon>
        <taxon>Rhizobiaceae</taxon>
        <taxon>Aliirhizobium</taxon>
    </lineage>
</organism>
<name>A0A5C4XT86_9HYPH</name>
<comment type="caution">
    <text evidence="5">Lacks conserved residue(s) required for the propagation of feature annotation.</text>
</comment>
<evidence type="ECO:0000256" key="3">
    <source>
        <dbReference type="ARBA" id="ARBA00022801"/>
    </source>
</evidence>
<accession>A0A5C4XT86</accession>
<proteinExistence type="inferred from homology"/>
<dbReference type="PROSITE" id="PS51892">
    <property type="entry name" value="SUBTILASE"/>
    <property type="match status" value="1"/>
</dbReference>
<dbReference type="RefSeq" id="WP_139674279.1">
    <property type="nucleotide sequence ID" value="NZ_VDMN01000001.1"/>
</dbReference>
<keyword evidence="2" id="KW-0645">Protease</keyword>
<dbReference type="AlphaFoldDB" id="A0A5C4XT86"/>
<evidence type="ECO:0000256" key="5">
    <source>
        <dbReference type="PROSITE-ProRule" id="PRU01240"/>
    </source>
</evidence>
<keyword evidence="8" id="KW-1185">Reference proteome</keyword>
<dbReference type="OrthoDB" id="9816306at2"/>
<comment type="similarity">
    <text evidence="1 5">Belongs to the peptidase S8 family.</text>
</comment>
<keyword evidence="4" id="KW-0720">Serine protease</keyword>
<dbReference type="PANTHER" id="PTHR43806:SF11">
    <property type="entry name" value="CEREVISIN-RELATED"/>
    <property type="match status" value="1"/>
</dbReference>
<evidence type="ECO:0000313" key="7">
    <source>
        <dbReference type="EMBL" id="TNM65800.1"/>
    </source>
</evidence>
<gene>
    <name evidence="7" type="ORF">FHP24_06055</name>
</gene>
<dbReference type="Proteomes" id="UP000311605">
    <property type="component" value="Unassembled WGS sequence"/>
</dbReference>
<dbReference type="InterPro" id="IPR050131">
    <property type="entry name" value="Peptidase_S8_subtilisin-like"/>
</dbReference>
<sequence length="198" mass="20599">MLGALNWLIDQAGPDANGVEIINASLGTPHMNPGDIKSLHETINNASKLGVVVVAAIGNNGHLGGGNHSFPGKLDNVIGVGAIDRNDRVAVFSDWGRSYGEAGRRGRRKPNIVAPGVDIHSALAGGGYASMNGSSMATPCVSGALALILEEARSRKTSAPQHFVDALMTLTRYSDIWAYNDPRVGKGCVHLDGLVPGP</sequence>
<feature type="domain" description="Peptidase S8/S53" evidence="6">
    <location>
        <begin position="5"/>
        <end position="158"/>
    </location>
</feature>
<dbReference type="InterPro" id="IPR036852">
    <property type="entry name" value="Peptidase_S8/S53_dom_sf"/>
</dbReference>
<dbReference type="Gene3D" id="3.40.50.200">
    <property type="entry name" value="Peptidase S8/S53 domain"/>
    <property type="match status" value="1"/>
</dbReference>
<evidence type="ECO:0000256" key="1">
    <source>
        <dbReference type="ARBA" id="ARBA00011073"/>
    </source>
</evidence>
<reference evidence="7 8" key="1">
    <citation type="submission" date="2019-06" db="EMBL/GenBank/DDBJ databases">
        <title>The draft genome of Rhizobium smilacinae PTYR-5.</title>
        <authorList>
            <person name="Liu L."/>
            <person name="Li L."/>
            <person name="Zhang X."/>
        </authorList>
    </citation>
    <scope>NUCLEOTIDE SEQUENCE [LARGE SCALE GENOMIC DNA]</scope>
    <source>
        <strain evidence="7 8">PTYR-5</strain>
    </source>
</reference>
<dbReference type="InterPro" id="IPR000209">
    <property type="entry name" value="Peptidase_S8/S53_dom"/>
</dbReference>
<evidence type="ECO:0000256" key="2">
    <source>
        <dbReference type="ARBA" id="ARBA00022670"/>
    </source>
</evidence>
<evidence type="ECO:0000259" key="6">
    <source>
        <dbReference type="Pfam" id="PF00082"/>
    </source>
</evidence>
<dbReference type="Pfam" id="PF00082">
    <property type="entry name" value="Peptidase_S8"/>
    <property type="match status" value="1"/>
</dbReference>
<dbReference type="PANTHER" id="PTHR43806">
    <property type="entry name" value="PEPTIDASE S8"/>
    <property type="match status" value="1"/>
</dbReference>
<dbReference type="GO" id="GO:0006508">
    <property type="term" value="P:proteolysis"/>
    <property type="evidence" value="ECO:0007669"/>
    <property type="project" value="UniProtKB-KW"/>
</dbReference>
<dbReference type="SUPFAM" id="SSF52743">
    <property type="entry name" value="Subtilisin-like"/>
    <property type="match status" value="1"/>
</dbReference>
<dbReference type="EMBL" id="VDMN01000001">
    <property type="protein sequence ID" value="TNM65800.1"/>
    <property type="molecule type" value="Genomic_DNA"/>
</dbReference>